<accession>A0AAW2F367</accession>
<dbReference type="EMBL" id="JADYXP020000014">
    <property type="protein sequence ID" value="KAL0109983.1"/>
    <property type="molecule type" value="Genomic_DNA"/>
</dbReference>
<gene>
    <name evidence="1" type="ORF">PUN28_013551</name>
</gene>
<proteinExistence type="predicted"/>
<sequence>MISHVVILTGSSSSSTEVLKNRHCMMIEQVPLSDWLRHATIISGSQPTRHSPIVSHFSRKRKEVIPQPLKKDIQSDVDNIRECVEMLFGFCLRVLFIM</sequence>
<evidence type="ECO:0000313" key="2">
    <source>
        <dbReference type="Proteomes" id="UP001430953"/>
    </source>
</evidence>
<protein>
    <submittedName>
        <fullName evidence="1">Uncharacterized protein</fullName>
    </submittedName>
</protein>
<organism evidence="1 2">
    <name type="scientific">Cardiocondyla obscurior</name>
    <dbReference type="NCBI Taxonomy" id="286306"/>
    <lineage>
        <taxon>Eukaryota</taxon>
        <taxon>Metazoa</taxon>
        <taxon>Ecdysozoa</taxon>
        <taxon>Arthropoda</taxon>
        <taxon>Hexapoda</taxon>
        <taxon>Insecta</taxon>
        <taxon>Pterygota</taxon>
        <taxon>Neoptera</taxon>
        <taxon>Endopterygota</taxon>
        <taxon>Hymenoptera</taxon>
        <taxon>Apocrita</taxon>
        <taxon>Aculeata</taxon>
        <taxon>Formicoidea</taxon>
        <taxon>Formicidae</taxon>
        <taxon>Myrmicinae</taxon>
        <taxon>Cardiocondyla</taxon>
    </lineage>
</organism>
<comment type="caution">
    <text evidence="1">The sequence shown here is derived from an EMBL/GenBank/DDBJ whole genome shotgun (WGS) entry which is preliminary data.</text>
</comment>
<reference evidence="1 2" key="1">
    <citation type="submission" date="2023-03" db="EMBL/GenBank/DDBJ databases">
        <title>High recombination rates correlate with genetic variation in Cardiocondyla obscurior ants.</title>
        <authorList>
            <person name="Errbii M."/>
        </authorList>
    </citation>
    <scope>NUCLEOTIDE SEQUENCE [LARGE SCALE GENOMIC DNA]</scope>
    <source>
        <strain evidence="1">Alpha-2009</strain>
        <tissue evidence="1">Whole body</tissue>
    </source>
</reference>
<name>A0AAW2F367_9HYME</name>
<dbReference type="Proteomes" id="UP001430953">
    <property type="component" value="Unassembled WGS sequence"/>
</dbReference>
<evidence type="ECO:0000313" key="1">
    <source>
        <dbReference type="EMBL" id="KAL0109983.1"/>
    </source>
</evidence>
<dbReference type="AlphaFoldDB" id="A0AAW2F367"/>
<keyword evidence="2" id="KW-1185">Reference proteome</keyword>